<dbReference type="Proteomes" id="UP000323597">
    <property type="component" value="Chromosome A05"/>
</dbReference>
<organism evidence="1 2">
    <name type="scientific">Gossypium mustelinum</name>
    <name type="common">Cotton</name>
    <name type="synonym">Gossypium caicoense</name>
    <dbReference type="NCBI Taxonomy" id="34275"/>
    <lineage>
        <taxon>Eukaryota</taxon>
        <taxon>Viridiplantae</taxon>
        <taxon>Streptophyta</taxon>
        <taxon>Embryophyta</taxon>
        <taxon>Tracheophyta</taxon>
        <taxon>Spermatophyta</taxon>
        <taxon>Magnoliopsida</taxon>
        <taxon>eudicotyledons</taxon>
        <taxon>Gunneridae</taxon>
        <taxon>Pentapetalae</taxon>
        <taxon>rosids</taxon>
        <taxon>malvids</taxon>
        <taxon>Malvales</taxon>
        <taxon>Malvaceae</taxon>
        <taxon>Malvoideae</taxon>
        <taxon>Gossypium</taxon>
    </lineage>
</organism>
<gene>
    <name evidence="1" type="ORF">E1A91_A05G318100v1</name>
</gene>
<sequence length="60" mass="6931">MDQRLPHQLLLRTGTKYFHEESSLRLATHPAGPEPPNSKPIENFCCQGCIKLYRCTFCRP</sequence>
<name>A0A5D2ZCT5_GOSMU</name>
<dbReference type="AlphaFoldDB" id="A0A5D2ZCT5"/>
<evidence type="ECO:0000313" key="2">
    <source>
        <dbReference type="Proteomes" id="UP000323597"/>
    </source>
</evidence>
<accession>A0A5D2ZCT5</accession>
<dbReference type="EMBL" id="CM017640">
    <property type="protein sequence ID" value="TYJ36605.1"/>
    <property type="molecule type" value="Genomic_DNA"/>
</dbReference>
<protein>
    <submittedName>
        <fullName evidence="1">Uncharacterized protein</fullName>
    </submittedName>
</protein>
<reference evidence="1 2" key="1">
    <citation type="submission" date="2019-07" db="EMBL/GenBank/DDBJ databases">
        <title>WGS assembly of Gossypium mustelinum.</title>
        <authorList>
            <person name="Chen Z.J."/>
            <person name="Sreedasyam A."/>
            <person name="Ando A."/>
            <person name="Song Q."/>
            <person name="De L."/>
            <person name="Hulse-Kemp A."/>
            <person name="Ding M."/>
            <person name="Ye W."/>
            <person name="Kirkbride R."/>
            <person name="Jenkins J."/>
            <person name="Plott C."/>
            <person name="Lovell J."/>
            <person name="Lin Y.-M."/>
            <person name="Vaughn R."/>
            <person name="Liu B."/>
            <person name="Li W."/>
            <person name="Simpson S."/>
            <person name="Scheffler B."/>
            <person name="Saski C."/>
            <person name="Grover C."/>
            <person name="Hu G."/>
            <person name="Conover J."/>
            <person name="Carlson J."/>
            <person name="Shu S."/>
            <person name="Boston L."/>
            <person name="Williams M."/>
            <person name="Peterson D."/>
            <person name="Mcgee K."/>
            <person name="Jones D."/>
            <person name="Wendel J."/>
            <person name="Stelly D."/>
            <person name="Grimwood J."/>
            <person name="Schmutz J."/>
        </authorList>
    </citation>
    <scope>NUCLEOTIDE SEQUENCE [LARGE SCALE GENOMIC DNA]</scope>
    <source>
        <strain evidence="1">1408120.09</strain>
    </source>
</reference>
<evidence type="ECO:0000313" key="1">
    <source>
        <dbReference type="EMBL" id="TYJ36605.1"/>
    </source>
</evidence>
<proteinExistence type="predicted"/>
<keyword evidence="2" id="KW-1185">Reference proteome</keyword>